<reference evidence="1" key="1">
    <citation type="submission" date="2013-12" db="EMBL/GenBank/DDBJ databases">
        <title>A Varibaculum cambriense genome reconstructed from a premature infant gut community with otherwise low bacterial novelty that shifts toward anaerobic metabolism during the third week of life.</title>
        <authorList>
            <person name="Brown C.T."/>
            <person name="Sharon I."/>
            <person name="Thomas B.C."/>
            <person name="Castelle C.J."/>
            <person name="Morowitz M.J."/>
            <person name="Banfield J.F."/>
        </authorList>
    </citation>
    <scope>NUCLEOTIDE SEQUENCE</scope>
</reference>
<feature type="non-terminal residue" evidence="1">
    <location>
        <position position="36"/>
    </location>
</feature>
<evidence type="ECO:0000313" key="1">
    <source>
        <dbReference type="EMBL" id="ETJ29117.1"/>
    </source>
</evidence>
<sequence>MAACAALVGLNIDYCMIIISSKYSQHISPISFITLS</sequence>
<dbReference type="EMBL" id="AZMM01016342">
    <property type="protein sequence ID" value="ETJ29117.1"/>
    <property type="molecule type" value="Genomic_DNA"/>
</dbReference>
<proteinExistence type="predicted"/>
<accession>W1XFJ8</accession>
<protein>
    <submittedName>
        <fullName evidence="1">Uncharacterized protein</fullName>
    </submittedName>
</protein>
<comment type="caution">
    <text evidence="1">The sequence shown here is derived from an EMBL/GenBank/DDBJ whole genome shotgun (WGS) entry which is preliminary data.</text>
</comment>
<dbReference type="AlphaFoldDB" id="W1XFJ8"/>
<gene>
    <name evidence="1" type="ORF">Q604_UNBC16342G0001</name>
</gene>
<organism evidence="1">
    <name type="scientific">human gut metagenome</name>
    <dbReference type="NCBI Taxonomy" id="408170"/>
    <lineage>
        <taxon>unclassified sequences</taxon>
        <taxon>metagenomes</taxon>
        <taxon>organismal metagenomes</taxon>
    </lineage>
</organism>
<name>W1XFJ8_9ZZZZ</name>